<dbReference type="GO" id="GO:0016020">
    <property type="term" value="C:membrane"/>
    <property type="evidence" value="ECO:0007669"/>
    <property type="project" value="UniProtKB-SubCell"/>
</dbReference>
<evidence type="ECO:0000256" key="7">
    <source>
        <dbReference type="ARBA" id="ARBA00022692"/>
    </source>
</evidence>
<feature type="transmembrane region" description="Helical" evidence="19">
    <location>
        <begin position="20"/>
        <end position="43"/>
    </location>
</feature>
<keyword evidence="4" id="KW-0597">Phosphoprotein</keyword>
<reference evidence="21 22" key="1">
    <citation type="journal article" date="2018" name="Nat. Genet.">
        <title>The Rosa genome provides new insights in the design of modern roses.</title>
        <authorList>
            <person name="Bendahmane M."/>
        </authorList>
    </citation>
    <scope>NUCLEOTIDE SEQUENCE [LARGE SCALE GENOMIC DNA]</scope>
    <source>
        <strain evidence="22">cv. Old Blush</strain>
    </source>
</reference>
<dbReference type="InterPro" id="IPR021720">
    <property type="entry name" value="Malectin_dom"/>
</dbReference>
<comment type="subcellular location">
    <subcellularLocation>
        <location evidence="1">Membrane</location>
        <topology evidence="1">Single-pass type I membrane protein</topology>
    </subcellularLocation>
</comment>
<dbReference type="FunFam" id="3.80.10.10:FF:000452">
    <property type="entry name" value="Probable LRR receptor-like serine/threonine-protein kinase RFK1"/>
    <property type="match status" value="1"/>
</dbReference>
<dbReference type="InterPro" id="IPR032675">
    <property type="entry name" value="LRR_dom_sf"/>
</dbReference>
<dbReference type="Pfam" id="PF00560">
    <property type="entry name" value="LRR_1"/>
    <property type="match status" value="2"/>
</dbReference>
<dbReference type="SUPFAM" id="SSF52058">
    <property type="entry name" value="L domain-like"/>
    <property type="match status" value="1"/>
</dbReference>
<keyword evidence="5" id="KW-0433">Leucine-rich repeat</keyword>
<evidence type="ECO:0000256" key="13">
    <source>
        <dbReference type="ARBA" id="ARBA00022989"/>
    </source>
</evidence>
<accession>A0A2P6Q517</accession>
<evidence type="ECO:0000259" key="20">
    <source>
        <dbReference type="PROSITE" id="PS50011"/>
    </source>
</evidence>
<keyword evidence="10" id="KW-0547">Nucleotide-binding</keyword>
<keyword evidence="16" id="KW-0325">Glycoprotein</keyword>
<dbReference type="OMA" id="FTCPRYG"/>
<evidence type="ECO:0000256" key="3">
    <source>
        <dbReference type="ARBA" id="ARBA00022527"/>
    </source>
</evidence>
<comment type="catalytic activity">
    <reaction evidence="17">
        <text>L-threonyl-[protein] + ATP = O-phospho-L-threonyl-[protein] + ADP + H(+)</text>
        <dbReference type="Rhea" id="RHEA:46608"/>
        <dbReference type="Rhea" id="RHEA-COMP:11060"/>
        <dbReference type="Rhea" id="RHEA-COMP:11605"/>
        <dbReference type="ChEBI" id="CHEBI:15378"/>
        <dbReference type="ChEBI" id="CHEBI:30013"/>
        <dbReference type="ChEBI" id="CHEBI:30616"/>
        <dbReference type="ChEBI" id="CHEBI:61977"/>
        <dbReference type="ChEBI" id="CHEBI:456216"/>
        <dbReference type="EC" id="2.7.11.1"/>
    </reaction>
</comment>
<evidence type="ECO:0000256" key="4">
    <source>
        <dbReference type="ARBA" id="ARBA00022553"/>
    </source>
</evidence>
<feature type="transmembrane region" description="Helical" evidence="19">
    <location>
        <begin position="669"/>
        <end position="690"/>
    </location>
</feature>
<sequence length="1039" mass="116293">MVSDFPQPVRTLLAKAFYCLWMFTLSDKYIVTSLALLLSLVLLPKSFNLYSPVFIIMLPRSKSRLLFILLTLLSCLFSLVRSQTQQVPQDEIDALEEITRTLGAKYWKFNGGSCQIEMVGVTTEPPKDAESSIECQCNSTVCHVVKLGLKRFSLPGTLPPQLAKLPYLREIDLVYNYLSGTIPAEWGSMQLTSIFLLVNRLSGEIPVELANITTLRYLSLEANQFSGVVPPQLGSLINLESLILSSNYLTGNIPKTFAGLRNLTDLRINDNSFNGTIPDFIQNWKQLNRLEIHGSGLRGPIPSNISLLSNLAELRISDLNGIEQDFPMLKNMPGLVRLILRNCNISGEIPPYLWTLQKLEMLDLSFNKLIGEIPTTISLKRLKFLFLTGNSLIGSVPDSIFIDGSNVDLSYNNFTWQGPEQPACQENKNLNLNLFRSSSSETDLRRGLPCLKNLICPRYSTCLHVNCGGNDITVKENKESILYLGDGGVEGGTAKYFIKDDHYWGFSSTGDFLDDYDFQNTRYSVSLASLNHSELYKTARRAPISITYFHYCLENGDYTLNLHFAEIQFTNNQTFTSLGRRIFDIYIQDKLWWKDFNIEDQAKLAETPVVIQHNISVTNNVLEIRFYFAGKGTTRIPDRGVYGPLVSAISVKSDSKPCSSGGNKGTTQIVIGVVVGALCLVVLVLGILWWRGNLPGKLGRQKDGKESDSQMGSFTLKQLQAATNDFDYNNKIGEGGFGPVYKGQLPDGTVIAVKQLSSKSRQGNREFLNEMGMISCLQHPNLVKLHGCCIEEGQLLLVYEYLDNNNLARALFGRDTQIKMDWPTRRKICIGIARGLAFLHEESVLKIVHRDIKATNVLLDVDLNPKISDFGLAKLDEEEKTHISTRVAGTVGYMAPEYALWGHLTYKSDVYSFGVVALELISGKNNNAYMPSDDCVCLLDWVCHLQQSGKLLELVDEKLGSEFDKKEAEIMVKVALICTNASASLRPIMSEVVKMLEGQKDVPDVIPEPSSYREDLRFKVMRDLHHKRGTDSSTMSQNK</sequence>
<evidence type="ECO:0000256" key="15">
    <source>
        <dbReference type="ARBA" id="ARBA00023170"/>
    </source>
</evidence>
<feature type="transmembrane region" description="Helical" evidence="19">
    <location>
        <begin position="64"/>
        <end position="80"/>
    </location>
</feature>
<dbReference type="InterPro" id="IPR008271">
    <property type="entry name" value="Ser/Thr_kinase_AS"/>
</dbReference>
<name>A0A2P6Q517_ROSCH</name>
<dbReference type="GO" id="GO:0004674">
    <property type="term" value="F:protein serine/threonine kinase activity"/>
    <property type="evidence" value="ECO:0007669"/>
    <property type="project" value="UniProtKB-KW"/>
</dbReference>
<evidence type="ECO:0000256" key="11">
    <source>
        <dbReference type="ARBA" id="ARBA00022777"/>
    </source>
</evidence>
<dbReference type="Gene3D" id="3.80.10.10">
    <property type="entry name" value="Ribonuclease Inhibitor"/>
    <property type="match status" value="3"/>
</dbReference>
<evidence type="ECO:0000313" key="22">
    <source>
        <dbReference type="Proteomes" id="UP000238479"/>
    </source>
</evidence>
<evidence type="ECO:0000256" key="8">
    <source>
        <dbReference type="ARBA" id="ARBA00022729"/>
    </source>
</evidence>
<dbReference type="SUPFAM" id="SSF56112">
    <property type="entry name" value="Protein kinase-like (PK-like)"/>
    <property type="match status" value="1"/>
</dbReference>
<gene>
    <name evidence="21" type="ORF">RchiOBHm_Chr5g0012091</name>
</gene>
<evidence type="ECO:0000313" key="21">
    <source>
        <dbReference type="EMBL" id="PRQ29270.1"/>
    </source>
</evidence>
<keyword evidence="22" id="KW-1185">Reference proteome</keyword>
<evidence type="ECO:0000256" key="6">
    <source>
        <dbReference type="ARBA" id="ARBA00022679"/>
    </source>
</evidence>
<evidence type="ECO:0000256" key="18">
    <source>
        <dbReference type="ARBA" id="ARBA00048679"/>
    </source>
</evidence>
<comment type="catalytic activity">
    <reaction evidence="18">
        <text>L-seryl-[protein] + ATP = O-phospho-L-seryl-[protein] + ADP + H(+)</text>
        <dbReference type="Rhea" id="RHEA:17989"/>
        <dbReference type="Rhea" id="RHEA-COMP:9863"/>
        <dbReference type="Rhea" id="RHEA-COMP:11604"/>
        <dbReference type="ChEBI" id="CHEBI:15378"/>
        <dbReference type="ChEBI" id="CHEBI:29999"/>
        <dbReference type="ChEBI" id="CHEBI:30616"/>
        <dbReference type="ChEBI" id="CHEBI:83421"/>
        <dbReference type="ChEBI" id="CHEBI:456216"/>
        <dbReference type="EC" id="2.7.11.1"/>
    </reaction>
</comment>
<dbReference type="Gramene" id="PRQ29270">
    <property type="protein sequence ID" value="PRQ29270"/>
    <property type="gene ID" value="RchiOBHm_Chr5g0012091"/>
</dbReference>
<keyword evidence="14 19" id="KW-0472">Membrane</keyword>
<dbReference type="Gene3D" id="1.10.510.10">
    <property type="entry name" value="Transferase(Phosphotransferase) domain 1"/>
    <property type="match status" value="1"/>
</dbReference>
<dbReference type="Gene3D" id="2.60.120.430">
    <property type="entry name" value="Galactose-binding lectin"/>
    <property type="match status" value="1"/>
</dbReference>
<evidence type="ECO:0000256" key="17">
    <source>
        <dbReference type="ARBA" id="ARBA00047899"/>
    </source>
</evidence>
<keyword evidence="9" id="KW-0677">Repeat</keyword>
<feature type="domain" description="Protein kinase" evidence="20">
    <location>
        <begin position="726"/>
        <end position="1002"/>
    </location>
</feature>
<keyword evidence="13 19" id="KW-1133">Transmembrane helix</keyword>
<dbReference type="InterPro" id="IPR051824">
    <property type="entry name" value="LRR_Rcpt-Like_S/T_Kinase"/>
</dbReference>
<dbReference type="InterPro" id="IPR011009">
    <property type="entry name" value="Kinase-like_dom_sf"/>
</dbReference>
<keyword evidence="15" id="KW-0675">Receptor</keyword>
<dbReference type="Pfam" id="PF13855">
    <property type="entry name" value="LRR_8"/>
    <property type="match status" value="1"/>
</dbReference>
<dbReference type="SMART" id="SM00220">
    <property type="entry name" value="S_TKc"/>
    <property type="match status" value="1"/>
</dbReference>
<dbReference type="PANTHER" id="PTHR48006:SF72">
    <property type="entry name" value="LRR RECEPTOR-LIKE SERINE_THREONINE-PROTEIN KINASE RFK1-RELATED"/>
    <property type="match status" value="1"/>
</dbReference>
<dbReference type="InterPro" id="IPR001245">
    <property type="entry name" value="Ser-Thr/Tyr_kinase_cat_dom"/>
</dbReference>
<keyword evidence="12" id="KW-0067">ATP-binding</keyword>
<organism evidence="21 22">
    <name type="scientific">Rosa chinensis</name>
    <name type="common">China rose</name>
    <dbReference type="NCBI Taxonomy" id="74649"/>
    <lineage>
        <taxon>Eukaryota</taxon>
        <taxon>Viridiplantae</taxon>
        <taxon>Streptophyta</taxon>
        <taxon>Embryophyta</taxon>
        <taxon>Tracheophyta</taxon>
        <taxon>Spermatophyta</taxon>
        <taxon>Magnoliopsida</taxon>
        <taxon>eudicotyledons</taxon>
        <taxon>Gunneridae</taxon>
        <taxon>Pentapetalae</taxon>
        <taxon>rosids</taxon>
        <taxon>fabids</taxon>
        <taxon>Rosales</taxon>
        <taxon>Rosaceae</taxon>
        <taxon>Rosoideae</taxon>
        <taxon>Rosoideae incertae sedis</taxon>
        <taxon>Rosa</taxon>
    </lineage>
</organism>
<dbReference type="EMBL" id="PDCK01000043">
    <property type="protein sequence ID" value="PRQ29270.1"/>
    <property type="molecule type" value="Genomic_DNA"/>
</dbReference>
<dbReference type="PROSITE" id="PS51450">
    <property type="entry name" value="LRR"/>
    <property type="match status" value="1"/>
</dbReference>
<evidence type="ECO:0000256" key="19">
    <source>
        <dbReference type="SAM" id="Phobius"/>
    </source>
</evidence>
<evidence type="ECO:0000256" key="9">
    <source>
        <dbReference type="ARBA" id="ARBA00022737"/>
    </source>
</evidence>
<dbReference type="AlphaFoldDB" id="A0A2P6Q517"/>
<dbReference type="PROSITE" id="PS50011">
    <property type="entry name" value="PROTEIN_KINASE_DOM"/>
    <property type="match status" value="1"/>
</dbReference>
<evidence type="ECO:0000256" key="16">
    <source>
        <dbReference type="ARBA" id="ARBA00023180"/>
    </source>
</evidence>
<keyword evidence="3" id="KW-0723">Serine/threonine-protein kinase</keyword>
<dbReference type="FunFam" id="3.30.200.20:FF:000217">
    <property type="entry name" value="probable LRR receptor-like serine/threonine-protein kinase At1g53430"/>
    <property type="match status" value="1"/>
</dbReference>
<dbReference type="Pfam" id="PF11721">
    <property type="entry name" value="Malectin"/>
    <property type="match status" value="1"/>
</dbReference>
<dbReference type="GO" id="GO:0005524">
    <property type="term" value="F:ATP binding"/>
    <property type="evidence" value="ECO:0007669"/>
    <property type="project" value="UniProtKB-KW"/>
</dbReference>
<dbReference type="PROSITE" id="PS00108">
    <property type="entry name" value="PROTEIN_KINASE_ST"/>
    <property type="match status" value="1"/>
</dbReference>
<comment type="caution">
    <text evidence="21">The sequence shown here is derived from an EMBL/GenBank/DDBJ whole genome shotgun (WGS) entry which is preliminary data.</text>
</comment>
<dbReference type="FunFam" id="3.80.10.10:FF:000874">
    <property type="entry name" value="Probable LRR receptor-like serine/threonine-protein kinase RFK1"/>
    <property type="match status" value="1"/>
</dbReference>
<keyword evidence="11 21" id="KW-0418">Kinase</keyword>
<evidence type="ECO:0000256" key="2">
    <source>
        <dbReference type="ARBA" id="ARBA00012513"/>
    </source>
</evidence>
<dbReference type="FunFam" id="2.60.120.430:FF:000004">
    <property type="entry name" value="Putative leucine-rich repeat receptor-like serine/threonine-protein kinase"/>
    <property type="match status" value="1"/>
</dbReference>
<evidence type="ECO:0000256" key="12">
    <source>
        <dbReference type="ARBA" id="ARBA00022840"/>
    </source>
</evidence>
<dbReference type="Proteomes" id="UP000238479">
    <property type="component" value="Chromosome 5"/>
</dbReference>
<dbReference type="Gene3D" id="3.30.200.20">
    <property type="entry name" value="Phosphorylase Kinase, domain 1"/>
    <property type="match status" value="1"/>
</dbReference>
<keyword evidence="6 21" id="KW-0808">Transferase</keyword>
<evidence type="ECO:0000256" key="14">
    <source>
        <dbReference type="ARBA" id="ARBA00023136"/>
    </source>
</evidence>
<evidence type="ECO:0000256" key="10">
    <source>
        <dbReference type="ARBA" id="ARBA00022741"/>
    </source>
</evidence>
<dbReference type="InterPro" id="IPR001611">
    <property type="entry name" value="Leu-rich_rpt"/>
</dbReference>
<proteinExistence type="predicted"/>
<protein>
    <recommendedName>
        <fullName evidence="2">non-specific serine/threonine protein kinase</fullName>
        <ecNumber evidence="2">2.7.11.1</ecNumber>
    </recommendedName>
</protein>
<dbReference type="EC" id="2.7.11.1" evidence="2"/>
<dbReference type="CDD" id="cd14066">
    <property type="entry name" value="STKc_IRAK"/>
    <property type="match status" value="1"/>
</dbReference>
<dbReference type="InterPro" id="IPR000719">
    <property type="entry name" value="Prot_kinase_dom"/>
</dbReference>
<dbReference type="Pfam" id="PF07714">
    <property type="entry name" value="PK_Tyr_Ser-Thr"/>
    <property type="match status" value="1"/>
</dbReference>
<dbReference type="FunFam" id="3.80.10.10:FF:000433">
    <property type="entry name" value="Putative LRR receptor-like serine/threonine-protein kinase isoform A"/>
    <property type="match status" value="1"/>
</dbReference>
<evidence type="ECO:0000256" key="1">
    <source>
        <dbReference type="ARBA" id="ARBA00004479"/>
    </source>
</evidence>
<evidence type="ECO:0000256" key="5">
    <source>
        <dbReference type="ARBA" id="ARBA00022614"/>
    </source>
</evidence>
<dbReference type="PANTHER" id="PTHR48006">
    <property type="entry name" value="LEUCINE-RICH REPEAT-CONTAINING PROTEIN DDB_G0281931-RELATED"/>
    <property type="match status" value="1"/>
</dbReference>
<keyword evidence="8" id="KW-0732">Signal</keyword>
<dbReference type="FunFam" id="1.10.510.10:FF:000044">
    <property type="entry name" value="Putative LRR receptor-like serine/threonine-protein kinase"/>
    <property type="match status" value="1"/>
</dbReference>
<dbReference type="GO" id="GO:0106310">
    <property type="term" value="F:protein serine kinase activity"/>
    <property type="evidence" value="ECO:0007669"/>
    <property type="project" value="RHEA"/>
</dbReference>
<keyword evidence="7 19" id="KW-0812">Transmembrane</keyword>